<name>A0ABQ2TPT9_STRBA</name>
<organism evidence="1 2">
    <name type="scientific">Streptomyces badius</name>
    <dbReference type="NCBI Taxonomy" id="1941"/>
    <lineage>
        <taxon>Bacteria</taxon>
        <taxon>Bacillati</taxon>
        <taxon>Actinomycetota</taxon>
        <taxon>Actinomycetes</taxon>
        <taxon>Kitasatosporales</taxon>
        <taxon>Streptomycetaceae</taxon>
        <taxon>Streptomyces</taxon>
    </lineage>
</organism>
<dbReference type="EMBL" id="BMSZ01000032">
    <property type="protein sequence ID" value="GGS82729.1"/>
    <property type="molecule type" value="Genomic_DNA"/>
</dbReference>
<gene>
    <name evidence="1" type="ORF">GCM10010253_66660</name>
</gene>
<evidence type="ECO:0000313" key="1">
    <source>
        <dbReference type="EMBL" id="GGS82729.1"/>
    </source>
</evidence>
<sequence>MTFSWKIPPWERFEDCKYVTVTLTDAGAGQFECISEAVRGDDAIEALADLVMSPRSPLGFISSHPALIGVVVRRGIDVAWLAKPPVEVGRNDRGKWQISIAEADLPDVSVFDVTEIAGLVSRLRSQYGQNG</sequence>
<dbReference type="Proteomes" id="UP000659767">
    <property type="component" value="Unassembled WGS sequence"/>
</dbReference>
<reference evidence="2" key="1">
    <citation type="journal article" date="2019" name="Int. J. Syst. Evol. Microbiol.">
        <title>The Global Catalogue of Microorganisms (GCM) 10K type strain sequencing project: providing services to taxonomists for standard genome sequencing and annotation.</title>
        <authorList>
            <consortium name="The Broad Institute Genomics Platform"/>
            <consortium name="The Broad Institute Genome Sequencing Center for Infectious Disease"/>
            <person name="Wu L."/>
            <person name="Ma J."/>
        </authorList>
    </citation>
    <scope>NUCLEOTIDE SEQUENCE [LARGE SCALE GENOMIC DNA]</scope>
    <source>
        <strain evidence="2">JCM 4350</strain>
    </source>
</reference>
<keyword evidence="2" id="KW-1185">Reference proteome</keyword>
<proteinExistence type="predicted"/>
<protein>
    <submittedName>
        <fullName evidence="1">Uncharacterized protein</fullName>
    </submittedName>
</protein>
<accession>A0ABQ2TPT9</accession>
<evidence type="ECO:0000313" key="2">
    <source>
        <dbReference type="Proteomes" id="UP000659767"/>
    </source>
</evidence>
<comment type="caution">
    <text evidence="1">The sequence shown here is derived from an EMBL/GenBank/DDBJ whole genome shotgun (WGS) entry which is preliminary data.</text>
</comment>